<gene>
    <name evidence="2" type="ORF">SAMN05660859_0262</name>
</gene>
<evidence type="ECO:0000259" key="1">
    <source>
        <dbReference type="PROSITE" id="PS51208"/>
    </source>
</evidence>
<keyword evidence="3" id="KW-1185">Reference proteome</keyword>
<dbReference type="SUPFAM" id="SSF103515">
    <property type="entry name" value="Autotransporter"/>
    <property type="match status" value="1"/>
</dbReference>
<dbReference type="InterPro" id="IPR006315">
    <property type="entry name" value="OM_autotransptr_brl_dom"/>
</dbReference>
<feature type="domain" description="Autotransporter" evidence="1">
    <location>
        <begin position="510"/>
        <end position="784"/>
    </location>
</feature>
<protein>
    <submittedName>
        <fullName evidence="2">Outer membrane autotransporter barrel domain-containing protein</fullName>
    </submittedName>
</protein>
<dbReference type="Proteomes" id="UP000198889">
    <property type="component" value="Unassembled WGS sequence"/>
</dbReference>
<dbReference type="GO" id="GO:0019867">
    <property type="term" value="C:outer membrane"/>
    <property type="evidence" value="ECO:0007669"/>
    <property type="project" value="InterPro"/>
</dbReference>
<dbReference type="AlphaFoldDB" id="A0A1G4US91"/>
<dbReference type="Gene3D" id="2.40.128.130">
    <property type="entry name" value="Autotransporter beta-domain"/>
    <property type="match status" value="1"/>
</dbReference>
<name>A0A1G4US91_9HYPH</name>
<feature type="non-terminal residue" evidence="2">
    <location>
        <position position="1"/>
    </location>
</feature>
<dbReference type="PROSITE" id="PS51208">
    <property type="entry name" value="AUTOTRANSPORTER"/>
    <property type="match status" value="1"/>
</dbReference>
<reference evidence="3" key="1">
    <citation type="submission" date="2016-10" db="EMBL/GenBank/DDBJ databases">
        <authorList>
            <person name="Varghese N."/>
            <person name="Submissions S."/>
        </authorList>
    </citation>
    <scope>NUCLEOTIDE SEQUENCE [LARGE SCALE GENOMIC DNA]</scope>
    <source>
        <strain evidence="3">CGMCC 1.1761</strain>
    </source>
</reference>
<dbReference type="InterPro" id="IPR051551">
    <property type="entry name" value="Autotransporter_adhesion"/>
</dbReference>
<organism evidence="2 3">
    <name type="scientific">Ancylobacter rudongensis</name>
    <dbReference type="NCBI Taxonomy" id="177413"/>
    <lineage>
        <taxon>Bacteria</taxon>
        <taxon>Pseudomonadati</taxon>
        <taxon>Pseudomonadota</taxon>
        <taxon>Alphaproteobacteria</taxon>
        <taxon>Hyphomicrobiales</taxon>
        <taxon>Xanthobacteraceae</taxon>
        <taxon>Ancylobacter</taxon>
    </lineage>
</organism>
<dbReference type="Pfam" id="PF18883">
    <property type="entry name" value="AC_1"/>
    <property type="match status" value="1"/>
</dbReference>
<proteinExistence type="predicted"/>
<sequence>SGDGGWFSSGDDRIVLAASEGGEISGDDIDGNSGDDVIALVASEGGDIRVDDVDGGWGDDTIILAATDRRSDIRADDVDGGSGDDRIALYADGGDIRIDDIDGGSGDDDIIIAATDAEGSWISLDNIRGGSGDDLVVLSGLDNMNSNFFIGGEIDGGRGFDTLSVTNGSTLSLDDVERFQQLGVSEGSYLELTQRWVNFNGNSGIDGLVAVDATSYLRLSDINADLDTGTFVLEASQDGELGYRSIYTGADAGWLDQTGGVLDVSGTTATGLAYTQVELSDTEGSEPDPLLPDATFINQGTIALHSGLTVDGQSIDVAGDRLTINGDYVGGGNLLIDTYLGASDSPTDVLVINGNVAAESTTTIYVNNTNPGEGIYTGTGLGQGIKVVDVSESGVSPDDAFQLARNTVSGEREVMAGAFSYRLYQDPDNEMTFSRSSEDTGAGDWYLRAGYTAQATGYASAPSAMQRHFYAGLDTLHKRLGEVRQQDQLEGRNADLAQASVEKAPAYQPVPAPKFQMWGRGGGADLSYDVSGGWDFSQQTWGLQAGGDYTFDYNDWRITAGAFGGYGWSDVDVGGDWTSWGGSSSMDINGWNAGIYASIRQVGLVPGAGFYTDLVGKVDVLDLDIASSSNVTANTDATVWGGSIEMGYGFELSNGWVIQPQAQLAYASASQDSYYDSIGTYISPGDAESLIGRLGLQVQSTFVMETGQTITPYAIFNVNSEFLGDNKTNVAGTVLTSDINGTWFNAGLGFTADLNGSVALFGTGEYNFGDVQGWAGQGGVKFRW</sequence>
<dbReference type="InterPro" id="IPR043990">
    <property type="entry name" value="AC_1"/>
</dbReference>
<dbReference type="InterPro" id="IPR036709">
    <property type="entry name" value="Autotransporte_beta_dom_sf"/>
</dbReference>
<dbReference type="EMBL" id="FMTP01000012">
    <property type="protein sequence ID" value="SCW96502.1"/>
    <property type="molecule type" value="Genomic_DNA"/>
</dbReference>
<evidence type="ECO:0000313" key="3">
    <source>
        <dbReference type="Proteomes" id="UP000198889"/>
    </source>
</evidence>
<dbReference type="PANTHER" id="PTHR35037">
    <property type="entry name" value="C-TERMINAL REGION OF AIDA-LIKE PROTEIN"/>
    <property type="match status" value="1"/>
</dbReference>
<accession>A0A1G4US91</accession>
<dbReference type="InterPro" id="IPR011050">
    <property type="entry name" value="Pectin_lyase_fold/virulence"/>
</dbReference>
<dbReference type="NCBIfam" id="TIGR01414">
    <property type="entry name" value="autotrans_barl"/>
    <property type="match status" value="1"/>
</dbReference>
<dbReference type="PRINTS" id="PR00313">
    <property type="entry name" value="CABNDNGRPT"/>
</dbReference>
<dbReference type="STRING" id="177413.SAMN05660859_0262"/>
<dbReference type="PANTHER" id="PTHR35037:SF2">
    <property type="match status" value="1"/>
</dbReference>
<dbReference type="SMART" id="SM00869">
    <property type="entry name" value="Autotransporter"/>
    <property type="match status" value="1"/>
</dbReference>
<dbReference type="RefSeq" id="WP_091444524.1">
    <property type="nucleotide sequence ID" value="NZ_FMTP01000012.1"/>
</dbReference>
<dbReference type="InterPro" id="IPR005546">
    <property type="entry name" value="Autotransporte_beta"/>
</dbReference>
<dbReference type="SUPFAM" id="SSF51126">
    <property type="entry name" value="Pectin lyase-like"/>
    <property type="match status" value="1"/>
</dbReference>
<evidence type="ECO:0000313" key="2">
    <source>
        <dbReference type="EMBL" id="SCW96502.1"/>
    </source>
</evidence>
<dbReference type="CDD" id="cd01344">
    <property type="entry name" value="PL2_Passenger_AT"/>
    <property type="match status" value="1"/>
</dbReference>
<dbReference type="Pfam" id="PF03797">
    <property type="entry name" value="Autotransporter"/>
    <property type="match status" value="1"/>
</dbReference>